<keyword evidence="3" id="KW-1185">Reference proteome</keyword>
<dbReference type="AlphaFoldDB" id="A0A7X0PKK3"/>
<gene>
    <name evidence="2" type="ORF">HNP48_006397</name>
</gene>
<reference evidence="2 3" key="1">
    <citation type="submission" date="2020-08" db="EMBL/GenBank/DDBJ databases">
        <title>Functional genomics of gut bacteria from endangered species of beetles.</title>
        <authorList>
            <person name="Carlos-Shanley C."/>
        </authorList>
    </citation>
    <scope>NUCLEOTIDE SEQUENCE [LARGE SCALE GENOMIC DNA]</scope>
    <source>
        <strain evidence="2 3">S00198</strain>
    </source>
</reference>
<evidence type="ECO:0000313" key="3">
    <source>
        <dbReference type="Proteomes" id="UP000575083"/>
    </source>
</evidence>
<sequence>MTTDPTHSPYRTVEEAYTRAGTSSSNLKVDPDRRGDADVLIAAGWSPGMLGGALMRLRGEWDSVAAPRFRQDSTAHQRRNHPGADADAGAGADAVQLLGRLRSLAQVLEAVERWATAKHLADARTLARTSVCYWLDPTCRACLGRGAALVPGTPMLGRVCKACGGSRKAREPMGQDGRRTLNMLDDCVSRRNQSMKKRLHNSMHRG</sequence>
<evidence type="ECO:0000313" key="2">
    <source>
        <dbReference type="EMBL" id="MBB6563673.1"/>
    </source>
</evidence>
<organism evidence="2 3">
    <name type="scientific">Acidovorax soli</name>
    <dbReference type="NCBI Taxonomy" id="592050"/>
    <lineage>
        <taxon>Bacteria</taxon>
        <taxon>Pseudomonadati</taxon>
        <taxon>Pseudomonadota</taxon>
        <taxon>Betaproteobacteria</taxon>
        <taxon>Burkholderiales</taxon>
        <taxon>Comamonadaceae</taxon>
        <taxon>Acidovorax</taxon>
    </lineage>
</organism>
<feature type="region of interest" description="Disordered" evidence="1">
    <location>
        <begin position="1"/>
        <end position="32"/>
    </location>
</feature>
<accession>A0A7X0PKK3</accession>
<name>A0A7X0PKK3_9BURK</name>
<evidence type="ECO:0000256" key="1">
    <source>
        <dbReference type="SAM" id="MobiDB-lite"/>
    </source>
</evidence>
<feature type="region of interest" description="Disordered" evidence="1">
    <location>
        <begin position="69"/>
        <end position="89"/>
    </location>
</feature>
<dbReference type="EMBL" id="JACHLK010000021">
    <property type="protein sequence ID" value="MBB6563673.1"/>
    <property type="molecule type" value="Genomic_DNA"/>
</dbReference>
<protein>
    <submittedName>
        <fullName evidence="2">Uncharacterized protein</fullName>
    </submittedName>
</protein>
<dbReference type="Proteomes" id="UP000575083">
    <property type="component" value="Unassembled WGS sequence"/>
</dbReference>
<proteinExistence type="predicted"/>
<comment type="caution">
    <text evidence="2">The sequence shown here is derived from an EMBL/GenBank/DDBJ whole genome shotgun (WGS) entry which is preliminary data.</text>
</comment>